<feature type="transmembrane region" description="Helical" evidence="8">
    <location>
        <begin position="6"/>
        <end position="28"/>
    </location>
</feature>
<dbReference type="KEGG" id="ath:AT2G19010"/>
<comment type="subcellular location">
    <subcellularLocation>
        <location evidence="1">Secreted</location>
    </subcellularLocation>
</comment>
<proteinExistence type="evidence at protein level"/>
<dbReference type="Proteomes" id="UP000006548">
    <property type="component" value="Chromosome 2"/>
</dbReference>
<evidence type="ECO:0007829" key="13">
    <source>
        <dbReference type="ProteomicsDB" id="A0A1P8AYR2"/>
    </source>
</evidence>
<evidence type="ECO:0000313" key="11">
    <source>
        <dbReference type="Proteomes" id="UP000006548"/>
    </source>
</evidence>
<dbReference type="GO" id="GO:0016042">
    <property type="term" value="P:lipid catabolic process"/>
    <property type="evidence" value="ECO:0007669"/>
    <property type="project" value="UniProtKB-KW"/>
</dbReference>
<evidence type="ECO:0000256" key="6">
    <source>
        <dbReference type="ARBA" id="ARBA00022963"/>
    </source>
</evidence>
<dbReference type="InterPro" id="IPR035669">
    <property type="entry name" value="SGNH_plant_lipase-like"/>
</dbReference>
<dbReference type="SUPFAM" id="SSF52266">
    <property type="entry name" value="SGNH hydrolase"/>
    <property type="match status" value="1"/>
</dbReference>
<dbReference type="Araport" id="AT2G19010"/>
<evidence type="ECO:0000313" key="9">
    <source>
        <dbReference type="Araport" id="AT2G19010"/>
    </source>
</evidence>
<evidence type="ECO:0000313" key="10">
    <source>
        <dbReference type="EMBL" id="ANM61785.1"/>
    </source>
</evidence>
<gene>
    <name evidence="9 10" type="ordered locus">At2g19010</name>
    <name evidence="10" type="ORF">T20K24.2</name>
    <name evidence="10" type="ORF">T20K24_2</name>
</gene>
<evidence type="ECO:0000256" key="8">
    <source>
        <dbReference type="SAM" id="Phobius"/>
    </source>
</evidence>
<reference evidence="10 11" key="1">
    <citation type="journal article" date="1999" name="Nature">
        <title>Sequence and analysis of chromosome 2 of the plant Arabidopsis thaliana.</title>
        <authorList>
            <person name="Lin X."/>
            <person name="Kaul S."/>
            <person name="Rounsley S."/>
            <person name="Shea T.P."/>
            <person name="Benito M.I."/>
            <person name="Town C.D."/>
            <person name="Fujii C.Y."/>
            <person name="Mason T."/>
            <person name="Bowman C.L."/>
            <person name="Barnstead M."/>
            <person name="Feldblyum T.V."/>
            <person name="Buell C.R."/>
            <person name="Ketchum K.A."/>
            <person name="Lee J."/>
            <person name="Ronning C.M."/>
            <person name="Koo H.L."/>
            <person name="Moffat K.S."/>
            <person name="Cronin L.A."/>
            <person name="Shen M."/>
            <person name="Pai G."/>
            <person name="Van Aken S."/>
            <person name="Umayam L."/>
            <person name="Tallon L.J."/>
            <person name="Gill J.E."/>
            <person name="Adams M.D."/>
            <person name="Carrera A.J."/>
            <person name="Creasy T.H."/>
            <person name="Goodman H.M."/>
            <person name="Somerville C.R."/>
            <person name="Copenhaver G.P."/>
            <person name="Preuss D."/>
            <person name="Nierman W.C."/>
            <person name="White O."/>
            <person name="Eisen J.A."/>
            <person name="Salzberg S.L."/>
            <person name="Fraser C.M."/>
            <person name="Venter J.C."/>
        </authorList>
    </citation>
    <scope>NUCLEOTIDE SEQUENCE [LARGE SCALE GENOMIC DNA]</scope>
    <source>
        <strain evidence="11">cv. Columbia</strain>
    </source>
</reference>
<keyword evidence="7" id="KW-0443">Lipid metabolism</keyword>
<dbReference type="Pfam" id="PF00657">
    <property type="entry name" value="Lipase_GDSL"/>
    <property type="match status" value="1"/>
</dbReference>
<dbReference type="InterPro" id="IPR001087">
    <property type="entry name" value="GDSL"/>
</dbReference>
<evidence type="ECO:0000256" key="5">
    <source>
        <dbReference type="ARBA" id="ARBA00022801"/>
    </source>
</evidence>
<dbReference type="Gene3D" id="3.40.50.1110">
    <property type="entry name" value="SGNH hydrolase"/>
    <property type="match status" value="1"/>
</dbReference>
<dbReference type="EMBL" id="CP002685">
    <property type="protein sequence ID" value="ANM61785.1"/>
    <property type="molecule type" value="Genomic_DNA"/>
</dbReference>
<name>A0A1P8AYR2_ARATH</name>
<dbReference type="ProteomicsDB" id="212221"/>
<sequence>MTTLMNKILLLFFNKYFLCSISCFILFLKNMVERMSKACWLVAAIIFTAATVVYGQQAPCFFVFGDSMSDNGNNNNLKSEAKVNFSPYGNDFPKGPTGRFSNGRTIPDIIGELSGFKDFIPPFAEASPEQAHTGMNYASGGSGLREETSEHLGDRISIRKQLQNHKTSITKANVPAERLQQCLYMINIGSNDYINNYFMSKPYNTKRRYTPKQYAYSLIIIYRSHLKNLHRLGARKVAVFGLSQIGCTPKIMKSHSDGKICSREVNEAVKIFNKNLDDLVMDFNKKVRGAKFTYVDLFSGGDPQAFIFLGFKVGGKSCCTVNPGEELCVPNQPVCANRTEYVFWDDLHSTEATNMVVAKGSFDGIISKPYSIAQLAKE</sequence>
<dbReference type="SMR" id="A0A1P8AYR2"/>
<dbReference type="PANTHER" id="PTHR45650:SF9">
    <property type="entry name" value="SGNH HYDROLASE-TYPE ESTERASE DOMAIN-CONTAINING PROTEIN"/>
    <property type="match status" value="1"/>
</dbReference>
<organism evidence="10 11">
    <name type="scientific">Arabidopsis thaliana</name>
    <name type="common">Mouse-ear cress</name>
    <dbReference type="NCBI Taxonomy" id="3702"/>
    <lineage>
        <taxon>Eukaryota</taxon>
        <taxon>Viridiplantae</taxon>
        <taxon>Streptophyta</taxon>
        <taxon>Embryophyta</taxon>
        <taxon>Tracheophyta</taxon>
        <taxon>Spermatophyta</taxon>
        <taxon>Magnoliopsida</taxon>
        <taxon>eudicotyledons</taxon>
        <taxon>Gunneridae</taxon>
        <taxon>Pentapetalae</taxon>
        <taxon>rosids</taxon>
        <taxon>malvids</taxon>
        <taxon>Brassicales</taxon>
        <taxon>Brassicaceae</taxon>
        <taxon>Camelineae</taxon>
        <taxon>Arabidopsis</taxon>
    </lineage>
</organism>
<keyword evidence="11" id="KW-1185">Reference proteome</keyword>
<evidence type="ECO:0000256" key="3">
    <source>
        <dbReference type="ARBA" id="ARBA00022525"/>
    </source>
</evidence>
<dbReference type="PANTHER" id="PTHR45650">
    <property type="entry name" value="GDSL-LIKE LIPASE/ACYLHYDROLASE-RELATED"/>
    <property type="match status" value="1"/>
</dbReference>
<keyword evidence="4" id="KW-0732">Signal</keyword>
<reference evidence="11" key="2">
    <citation type="journal article" date="2017" name="Plant J.">
        <title>Araport11: a complete reannotation of the Arabidopsis thaliana reference genome.</title>
        <authorList>
            <person name="Cheng C.Y."/>
            <person name="Krishnakumar V."/>
            <person name="Chan A.P."/>
            <person name="Thibaud-Nissen F."/>
            <person name="Schobel S."/>
            <person name="Town C.D."/>
        </authorList>
    </citation>
    <scope>GENOME REANNOTATION</scope>
    <source>
        <strain evidence="11">cv. Columbia</strain>
    </source>
</reference>
<keyword evidence="5" id="KW-0378">Hydrolase</keyword>
<keyword evidence="6" id="KW-0442">Lipid degradation</keyword>
<dbReference type="GeneID" id="816418"/>
<keyword evidence="12 13" id="KW-1267">Proteomics identification</keyword>
<evidence type="ECO:0007829" key="12">
    <source>
        <dbReference type="PeptideAtlas" id="A0A1P8AYR2"/>
    </source>
</evidence>
<dbReference type="GO" id="GO:0016788">
    <property type="term" value="F:hydrolase activity, acting on ester bonds"/>
    <property type="evidence" value="ECO:0007669"/>
    <property type="project" value="InterPro"/>
</dbReference>
<keyword evidence="3" id="KW-0964">Secreted</keyword>
<evidence type="ECO:0000256" key="4">
    <source>
        <dbReference type="ARBA" id="ARBA00022729"/>
    </source>
</evidence>
<keyword evidence="8" id="KW-1133">Transmembrane helix</keyword>
<dbReference type="InterPro" id="IPR036514">
    <property type="entry name" value="SGNH_hydro_sf"/>
</dbReference>
<keyword evidence="8" id="KW-0812">Transmembrane</keyword>
<dbReference type="CDD" id="cd01837">
    <property type="entry name" value="SGNH_plant_lipase_like"/>
    <property type="match status" value="1"/>
</dbReference>
<dbReference type="ExpressionAtlas" id="A0A1P8AYR2">
    <property type="expression patterns" value="baseline and differential"/>
</dbReference>
<dbReference type="InterPro" id="IPR051238">
    <property type="entry name" value="GDSL_esterase/lipase"/>
</dbReference>
<evidence type="ECO:0000256" key="7">
    <source>
        <dbReference type="ARBA" id="ARBA00023098"/>
    </source>
</evidence>
<keyword evidence="8" id="KW-0472">Membrane</keyword>
<dbReference type="TAIR" id="AT2G19010"/>
<accession>A0A1P8AYR2</accession>
<evidence type="ECO:0000256" key="2">
    <source>
        <dbReference type="ARBA" id="ARBA00008668"/>
    </source>
</evidence>
<feature type="transmembrane region" description="Helical" evidence="8">
    <location>
        <begin position="40"/>
        <end position="64"/>
    </location>
</feature>
<dbReference type="AlphaFoldDB" id="A0A1P8AYR2"/>
<dbReference type="GO" id="GO:0005576">
    <property type="term" value="C:extracellular region"/>
    <property type="evidence" value="ECO:0007669"/>
    <property type="project" value="UniProtKB-SubCell"/>
</dbReference>
<protein>
    <submittedName>
        <fullName evidence="10">GDSL-like Lipase/Acylhydrolase superfamily protein</fullName>
    </submittedName>
</protein>
<evidence type="ECO:0000256" key="1">
    <source>
        <dbReference type="ARBA" id="ARBA00004613"/>
    </source>
</evidence>
<comment type="similarity">
    <text evidence="2">Belongs to the 'GDSL' lipolytic enzyme family.</text>
</comment>